<organism evidence="1 2">
    <name type="scientific">Spiroplasma ixodetis</name>
    <dbReference type="NCBI Taxonomy" id="2141"/>
    <lineage>
        <taxon>Bacteria</taxon>
        <taxon>Bacillati</taxon>
        <taxon>Mycoplasmatota</taxon>
        <taxon>Mollicutes</taxon>
        <taxon>Entomoplasmatales</taxon>
        <taxon>Spiroplasmataceae</taxon>
        <taxon>Spiroplasma</taxon>
    </lineage>
</organism>
<gene>
    <name evidence="1" type="ORF">SHM_14770</name>
</gene>
<reference evidence="1 2" key="1">
    <citation type="journal article" date="2022" name="Front. Microbiol.">
        <title>Male-killing mechanisms vary between Spiroplasma species.</title>
        <authorList>
            <person name="Arai H."/>
            <person name="Inoue M."/>
            <person name="Kageyama D."/>
        </authorList>
    </citation>
    <scope>NUCLEOTIDE SEQUENCE [LARGE SCALE GENOMIC DNA]</scope>
    <source>
        <strain evidence="2">sHm</strain>
    </source>
</reference>
<dbReference type="RefSeq" id="WP_281747840.1">
    <property type="nucleotide sequence ID" value="NZ_AP026933.1"/>
</dbReference>
<evidence type="ECO:0000313" key="2">
    <source>
        <dbReference type="Proteomes" id="UP001163387"/>
    </source>
</evidence>
<sequence length="126" mass="14920">MKQPITEKFSKVHNIDSEIRWFNESTHYLSIPIIIRKNYILKEYIGTTKEQGRLNGPDFILENINNKKTLGLEIVELNPVLFVFPNGVRDFEKVGKKLDKQINEQKGGNFYRNWINLGFSPFMYYF</sequence>
<proteinExistence type="predicted"/>
<protein>
    <submittedName>
        <fullName evidence="1">Uncharacterized protein</fullName>
    </submittedName>
</protein>
<keyword evidence="2" id="KW-1185">Reference proteome</keyword>
<accession>A0ABM8BVC6</accession>
<dbReference type="Proteomes" id="UP001163387">
    <property type="component" value="Chromosome"/>
</dbReference>
<evidence type="ECO:0000313" key="1">
    <source>
        <dbReference type="EMBL" id="BDT03831.1"/>
    </source>
</evidence>
<dbReference type="EMBL" id="AP026933">
    <property type="protein sequence ID" value="BDT03831.1"/>
    <property type="molecule type" value="Genomic_DNA"/>
</dbReference>
<name>A0ABM8BVC6_9MOLU</name>